<gene>
    <name evidence="2" type="ORF">IXB50_04000</name>
</gene>
<dbReference type="EMBL" id="JADOES010000005">
    <property type="protein sequence ID" value="MBT9314582.1"/>
    <property type="molecule type" value="Genomic_DNA"/>
</dbReference>
<dbReference type="CDD" id="cd06433">
    <property type="entry name" value="GT_2_WfgS_like"/>
    <property type="match status" value="1"/>
</dbReference>
<comment type="caution">
    <text evidence="2">The sequence shown here is derived from an EMBL/GenBank/DDBJ whole genome shotgun (WGS) entry which is preliminary data.</text>
</comment>
<dbReference type="SUPFAM" id="SSF53448">
    <property type="entry name" value="Nucleotide-diphospho-sugar transferases"/>
    <property type="match status" value="1"/>
</dbReference>
<proteinExistence type="predicted"/>
<reference evidence="2" key="1">
    <citation type="submission" date="2020-11" db="EMBL/GenBank/DDBJ databases">
        <authorList>
            <person name="Konstantinou D."/>
            <person name="Gkelis S."/>
            <person name="Popin R."/>
            <person name="Fewer D."/>
            <person name="Sivonen K."/>
        </authorList>
    </citation>
    <scope>NUCLEOTIDE SEQUENCE</scope>
    <source>
        <strain evidence="2">TAU-MAC 1115</strain>
    </source>
</reference>
<name>A0A947DCP9_9CYAN</name>
<accession>A0A947DCP9</accession>
<dbReference type="PANTHER" id="PTHR43685:SF11">
    <property type="entry name" value="GLYCOSYLTRANSFERASE TAGX-RELATED"/>
    <property type="match status" value="1"/>
</dbReference>
<evidence type="ECO:0000259" key="1">
    <source>
        <dbReference type="Pfam" id="PF00535"/>
    </source>
</evidence>
<dbReference type="Pfam" id="PF00535">
    <property type="entry name" value="Glycos_transf_2"/>
    <property type="match status" value="1"/>
</dbReference>
<keyword evidence="3" id="KW-1185">Reference proteome</keyword>
<dbReference type="InterPro" id="IPR001173">
    <property type="entry name" value="Glyco_trans_2-like"/>
</dbReference>
<dbReference type="AlphaFoldDB" id="A0A947DCP9"/>
<organism evidence="2 3">
    <name type="scientific">Leptothoe spongobia TAU-MAC 1115</name>
    <dbReference type="NCBI Taxonomy" id="1967444"/>
    <lineage>
        <taxon>Bacteria</taxon>
        <taxon>Bacillati</taxon>
        <taxon>Cyanobacteriota</taxon>
        <taxon>Cyanophyceae</taxon>
        <taxon>Nodosilineales</taxon>
        <taxon>Cymatolegaceae</taxon>
        <taxon>Leptothoe</taxon>
        <taxon>Leptothoe spongobia</taxon>
    </lineage>
</organism>
<dbReference type="Gene3D" id="3.90.550.10">
    <property type="entry name" value="Spore Coat Polysaccharide Biosynthesis Protein SpsA, Chain A"/>
    <property type="match status" value="1"/>
</dbReference>
<evidence type="ECO:0000313" key="2">
    <source>
        <dbReference type="EMBL" id="MBT9314582.1"/>
    </source>
</evidence>
<dbReference type="RefSeq" id="WP_215607655.1">
    <property type="nucleotide sequence ID" value="NZ_JADOES010000005.1"/>
</dbReference>
<dbReference type="InterPro" id="IPR029044">
    <property type="entry name" value="Nucleotide-diphossugar_trans"/>
</dbReference>
<sequence length="270" mass="30404">MRVSVVTISFNQADFLEKAILSVLDQDYGDLEYIVVDPGSTDGSRDIIEKYSSRISKVVLEPDKGPADGLNKGFQVATGDILGFLNSDDLLLPGAVTKVVNAFKENRSIDVISGHTTIIDESDNILRLSYSDNYSAIKAAYKAAYLMQPSTFFKADKFLSVGGFNPNNRSNWDGELWLDLYQSGASFLVINKFLSSYRLTGSSITGSKKIDDLIKEFNRRRFEKVLRRSPSYFDIPIFWLFKLIRFFTNPGNFYQKILNGKVYGRKVVTS</sequence>
<dbReference type="InterPro" id="IPR050834">
    <property type="entry name" value="Glycosyltransf_2"/>
</dbReference>
<evidence type="ECO:0000313" key="3">
    <source>
        <dbReference type="Proteomes" id="UP000717364"/>
    </source>
</evidence>
<dbReference type="Proteomes" id="UP000717364">
    <property type="component" value="Unassembled WGS sequence"/>
</dbReference>
<reference evidence="2" key="2">
    <citation type="journal article" date="2021" name="Mar. Drugs">
        <title>Genome Reduction and Secondary Metabolism of the Marine Sponge-Associated Cyanobacterium Leptothoe.</title>
        <authorList>
            <person name="Konstantinou D."/>
            <person name="Popin R.V."/>
            <person name="Fewer D.P."/>
            <person name="Sivonen K."/>
            <person name="Gkelis S."/>
        </authorList>
    </citation>
    <scope>NUCLEOTIDE SEQUENCE</scope>
    <source>
        <strain evidence="2">TAU-MAC 1115</strain>
    </source>
</reference>
<feature type="domain" description="Glycosyltransferase 2-like" evidence="1">
    <location>
        <begin position="4"/>
        <end position="129"/>
    </location>
</feature>
<protein>
    <submittedName>
        <fullName evidence="2">Glycosyltransferase</fullName>
    </submittedName>
</protein>
<dbReference type="PANTHER" id="PTHR43685">
    <property type="entry name" value="GLYCOSYLTRANSFERASE"/>
    <property type="match status" value="1"/>
</dbReference>